<dbReference type="EMBL" id="JBGNUJ010000012">
    <property type="protein sequence ID" value="KAL3953292.1"/>
    <property type="molecule type" value="Genomic_DNA"/>
</dbReference>
<gene>
    <name evidence="1" type="ORF">ACCO45_013235</name>
</gene>
<keyword evidence="2" id="KW-1185">Reference proteome</keyword>
<name>A0ACC4DAW7_PURLI</name>
<organism evidence="1 2">
    <name type="scientific">Purpureocillium lilacinum</name>
    <name type="common">Paecilomyces lilacinus</name>
    <dbReference type="NCBI Taxonomy" id="33203"/>
    <lineage>
        <taxon>Eukaryota</taxon>
        <taxon>Fungi</taxon>
        <taxon>Dikarya</taxon>
        <taxon>Ascomycota</taxon>
        <taxon>Pezizomycotina</taxon>
        <taxon>Sordariomycetes</taxon>
        <taxon>Hypocreomycetidae</taxon>
        <taxon>Hypocreales</taxon>
        <taxon>Ophiocordycipitaceae</taxon>
        <taxon>Purpureocillium</taxon>
    </lineage>
</organism>
<protein>
    <submittedName>
        <fullName evidence="1">Uncharacterized protein</fullName>
    </submittedName>
</protein>
<evidence type="ECO:0000313" key="2">
    <source>
        <dbReference type="Proteomes" id="UP001638806"/>
    </source>
</evidence>
<reference evidence="1" key="1">
    <citation type="submission" date="2024-12" db="EMBL/GenBank/DDBJ databases">
        <title>Comparative genomics and development of molecular markers within Purpureocillium lilacinum and among Purpureocillium species.</title>
        <authorList>
            <person name="Yeh Z.-Y."/>
            <person name="Ni N.-T."/>
            <person name="Lo P.-H."/>
            <person name="Mushyakhwo K."/>
            <person name="Lin C.-F."/>
            <person name="Nai Y.-S."/>
        </authorList>
    </citation>
    <scope>NUCLEOTIDE SEQUENCE</scope>
    <source>
        <tissue evidence="1">Conidia</tissue>
    </source>
</reference>
<proteinExistence type="predicted"/>
<dbReference type="Proteomes" id="UP001638806">
    <property type="component" value="Unassembled WGS sequence"/>
</dbReference>
<evidence type="ECO:0000313" key="1">
    <source>
        <dbReference type="EMBL" id="KAL3953292.1"/>
    </source>
</evidence>
<accession>A0ACC4DAW7</accession>
<comment type="caution">
    <text evidence="1">The sequence shown here is derived from an EMBL/GenBank/DDBJ whole genome shotgun (WGS) entry which is preliminary data.</text>
</comment>
<sequence length="125" mass="13595">MGAILTDEEVYGGTMVLVVDAYSAPVSVLNLPILVASGASEWHVFTRLYIYYIQRRRNIALAKRNGFGGRILPDAATSWPPDRPKYFDHARCITHALGGRAIVDRQAPNPKSAGVECGALAAIVR</sequence>